<organism evidence="1">
    <name type="scientific">Strombidium rassoulzadegani</name>
    <dbReference type="NCBI Taxonomy" id="1082188"/>
    <lineage>
        <taxon>Eukaryota</taxon>
        <taxon>Sar</taxon>
        <taxon>Alveolata</taxon>
        <taxon>Ciliophora</taxon>
        <taxon>Intramacronucleata</taxon>
        <taxon>Spirotrichea</taxon>
        <taxon>Oligotrichia</taxon>
        <taxon>Strombidiidae</taxon>
        <taxon>Strombidium</taxon>
    </lineage>
</organism>
<gene>
    <name evidence="1" type="ORF">SRAS04492_LOCUS5165</name>
</gene>
<dbReference type="EMBL" id="HBIA01010001">
    <property type="protein sequence ID" value="CAE0233366.1"/>
    <property type="molecule type" value="Transcribed_RNA"/>
</dbReference>
<proteinExistence type="predicted"/>
<dbReference type="AlphaFoldDB" id="A0A7S3CNT4"/>
<name>A0A7S3CNT4_9SPIT</name>
<sequence>MTRKVYQRDAETGKMVRVQLKSRISAAVELGIPKKTLDDYILHVRYGKLFGYDFHANRASDISQLRRLVKEARDRFKRNTGEERMSSKSVEEYRADFDFLSFLEPPEEQRQLLI</sequence>
<evidence type="ECO:0000313" key="1">
    <source>
        <dbReference type="EMBL" id="CAE0233366.1"/>
    </source>
</evidence>
<accession>A0A7S3CNT4</accession>
<protein>
    <submittedName>
        <fullName evidence="1">Uncharacterized protein</fullName>
    </submittedName>
</protein>
<reference evidence="1" key="1">
    <citation type="submission" date="2021-01" db="EMBL/GenBank/DDBJ databases">
        <authorList>
            <person name="Corre E."/>
            <person name="Pelletier E."/>
            <person name="Niang G."/>
            <person name="Scheremetjew M."/>
            <person name="Finn R."/>
            <person name="Kale V."/>
            <person name="Holt S."/>
            <person name="Cochrane G."/>
            <person name="Meng A."/>
            <person name="Brown T."/>
            <person name="Cohen L."/>
        </authorList>
    </citation>
    <scope>NUCLEOTIDE SEQUENCE</scope>
    <source>
        <strain evidence="1">Ras09</strain>
    </source>
</reference>